<dbReference type="HOGENOM" id="CLU_000022_59_13_4"/>
<protein>
    <submittedName>
        <fullName evidence="5">Acyl-CoA synthetases (AMP-forming)/AMP-acid ligases II</fullName>
    </submittedName>
</protein>
<dbReference type="RefSeq" id="WP_156156249.1">
    <property type="nucleotide sequence ID" value="NZ_CP007501.1"/>
</dbReference>
<dbReference type="Gene3D" id="3.30.300.30">
    <property type="match status" value="1"/>
</dbReference>
<dbReference type="KEGG" id="pdq:CL55_00003460"/>
<dbReference type="PANTHER" id="PTHR43201:SF5">
    <property type="entry name" value="MEDIUM-CHAIN ACYL-COA LIGASE ACSF2, MITOCHONDRIAL"/>
    <property type="match status" value="1"/>
</dbReference>
<evidence type="ECO:0000256" key="2">
    <source>
        <dbReference type="ARBA" id="ARBA00022598"/>
    </source>
</evidence>
<gene>
    <name evidence="5" type="ORF">CL55_00003460</name>
</gene>
<dbReference type="Gene3D" id="3.40.50.12780">
    <property type="entry name" value="N-terminal domain of ligase-like"/>
    <property type="match status" value="1"/>
</dbReference>
<dbReference type="Pfam" id="PF13193">
    <property type="entry name" value="AMP-binding_C"/>
    <property type="match status" value="1"/>
</dbReference>
<evidence type="ECO:0000259" key="3">
    <source>
        <dbReference type="Pfam" id="PF00501"/>
    </source>
</evidence>
<dbReference type="InterPro" id="IPR000873">
    <property type="entry name" value="AMP-dep_synth/lig_dom"/>
</dbReference>
<proteinExistence type="inferred from homology"/>
<dbReference type="Pfam" id="PF00501">
    <property type="entry name" value="AMP-binding"/>
    <property type="match status" value="1"/>
</dbReference>
<dbReference type="STRING" id="1835254.CL55_00003460"/>
<feature type="domain" description="AMP-binding enzyme C-terminal" evidence="4">
    <location>
        <begin position="367"/>
        <end position="434"/>
    </location>
</feature>
<evidence type="ECO:0000259" key="4">
    <source>
        <dbReference type="Pfam" id="PF13193"/>
    </source>
</evidence>
<feature type="domain" description="AMP-dependent synthetase/ligase" evidence="3">
    <location>
        <begin position="128"/>
        <end position="282"/>
    </location>
</feature>
<dbReference type="InterPro" id="IPR045851">
    <property type="entry name" value="AMP-bd_C_sf"/>
</dbReference>
<organism evidence="5 6">
    <name type="scientific">Polynucleobacter duraquae</name>
    <dbReference type="NCBI Taxonomy" id="1835254"/>
    <lineage>
        <taxon>Bacteria</taxon>
        <taxon>Pseudomonadati</taxon>
        <taxon>Pseudomonadota</taxon>
        <taxon>Betaproteobacteria</taxon>
        <taxon>Burkholderiales</taxon>
        <taxon>Burkholderiaceae</taxon>
        <taxon>Polynucleobacter</taxon>
    </lineage>
</organism>
<dbReference type="PROSITE" id="PS00455">
    <property type="entry name" value="AMP_BINDING"/>
    <property type="match status" value="1"/>
</dbReference>
<dbReference type="AlphaFoldDB" id="A0A0E3UZT8"/>
<sequence>MNEIDTLLKRMEGFGSLPAIIWKNNQLNYIEFVDLINDWELKLPNLGVTRGTVCSVLGDFSPKCCALFFALMKAGSIVVPLTKSIVNESEQFKRIAGVQISIEFADDDSFNSKVEDSYPDNFLIKEFRSTKNSSGLVVFSSGSTGEPKGILHDFECVIRKFISQRKGWKSILFLLMDHFGGFNTFIAAFAYGGVAVCVHDRDPSAICEAIQSSRATLLPTTPTFINLLIASRAFMSFDLSSIELITYGTEVMPEATLNKLKTIFPNASLKQTYGLSEVGVLRSKSENDASLWVKIGGDGFEVRIENNILWIKSESNMVGYLNAPSPFDEGGWMCTGDQVEVNGDYMRIIGRKSEMINVGGQKVFPAEIETILLEDENVKEATVYGVKNPLMGHVVHANIALLEEESSENLTIRLRKSCILKLAKYKIPVKFNVVHGESQRNERFKKIRTGLDKS</sequence>
<dbReference type="EMBL" id="CP007501">
    <property type="protein sequence ID" value="AKD24679.1"/>
    <property type="molecule type" value="Genomic_DNA"/>
</dbReference>
<comment type="similarity">
    <text evidence="1">Belongs to the ATP-dependent AMP-binding enzyme family.</text>
</comment>
<dbReference type="GO" id="GO:0006631">
    <property type="term" value="P:fatty acid metabolic process"/>
    <property type="evidence" value="ECO:0007669"/>
    <property type="project" value="TreeGrafter"/>
</dbReference>
<keyword evidence="2 5" id="KW-0436">Ligase</keyword>
<dbReference type="InterPro" id="IPR042099">
    <property type="entry name" value="ANL_N_sf"/>
</dbReference>
<dbReference type="PATRIC" id="fig|576611.7.peg.348"/>
<dbReference type="InterPro" id="IPR020845">
    <property type="entry name" value="AMP-binding_CS"/>
</dbReference>
<accession>A0A0E3UZT8</accession>
<dbReference type="SUPFAM" id="SSF56801">
    <property type="entry name" value="Acetyl-CoA synthetase-like"/>
    <property type="match status" value="1"/>
</dbReference>
<keyword evidence="6" id="KW-1185">Reference proteome</keyword>
<evidence type="ECO:0000313" key="5">
    <source>
        <dbReference type="EMBL" id="AKD24679.1"/>
    </source>
</evidence>
<evidence type="ECO:0000313" key="6">
    <source>
        <dbReference type="Proteomes" id="UP000061135"/>
    </source>
</evidence>
<dbReference type="GO" id="GO:0031956">
    <property type="term" value="F:medium-chain fatty acid-CoA ligase activity"/>
    <property type="evidence" value="ECO:0007669"/>
    <property type="project" value="TreeGrafter"/>
</dbReference>
<dbReference type="InterPro" id="IPR025110">
    <property type="entry name" value="AMP-bd_C"/>
</dbReference>
<dbReference type="PANTHER" id="PTHR43201">
    <property type="entry name" value="ACYL-COA SYNTHETASE"/>
    <property type="match status" value="1"/>
</dbReference>
<evidence type="ECO:0000256" key="1">
    <source>
        <dbReference type="ARBA" id="ARBA00006432"/>
    </source>
</evidence>
<dbReference type="OrthoDB" id="7055148at2"/>
<dbReference type="CDD" id="cd04433">
    <property type="entry name" value="AFD_class_I"/>
    <property type="match status" value="1"/>
</dbReference>
<name>A0A0E3UZT8_9BURK</name>
<dbReference type="Proteomes" id="UP000061135">
    <property type="component" value="Chromosome"/>
</dbReference>
<reference evidence="5 6" key="1">
    <citation type="submission" date="2014-03" db="EMBL/GenBank/DDBJ databases">
        <title>Genome of Polynucleobacter strain MWH-MoK4.</title>
        <authorList>
            <person name="Hahn M.W."/>
        </authorList>
    </citation>
    <scope>NUCLEOTIDE SEQUENCE [LARGE SCALE GENOMIC DNA]</scope>
    <source>
        <strain evidence="5 6">MWH-MoK4</strain>
    </source>
</reference>